<keyword evidence="1" id="KW-0812">Transmembrane</keyword>
<evidence type="ECO:0008006" key="4">
    <source>
        <dbReference type="Google" id="ProtNLM"/>
    </source>
</evidence>
<reference evidence="3" key="1">
    <citation type="submission" date="2018-01" db="EMBL/GenBank/DDBJ databases">
        <title>An insight into the sialome of Amazonian anophelines.</title>
        <authorList>
            <person name="Ribeiro J.M."/>
            <person name="Scarpassa V."/>
            <person name="Calvo E."/>
        </authorList>
    </citation>
    <scope>NUCLEOTIDE SEQUENCE</scope>
</reference>
<sequence>MPVMTRVQEPLLLLLLLLLPLLLVMAMSGAEPVTKSKKSVLERSSVRNGSLISMPTTDDDDDAITISVTRSNICMRSWGSLASPLLLLLLLVLLPLLLLLLLVRVLQAAARCTSHKTNKWARDPRGNRFWTLDAPVLIGSREGGLDNASHIRTGFTQNARLNAFPTLGFRRRRRDASVWGIHLKAFMGALGGPKNKIAKNRTMLQHHHQHRQYRWQHAGRGHGTGTGAGTNTHHIDGAVIRFGFAFGVDRRSAPNEVLLRVLQMLSAAPGY</sequence>
<keyword evidence="1" id="KW-0472">Membrane</keyword>
<dbReference type="EMBL" id="GGFL01011593">
    <property type="protein sequence ID" value="MBW75771.1"/>
    <property type="molecule type" value="Transcribed_RNA"/>
</dbReference>
<dbReference type="AlphaFoldDB" id="A0A2M4DE92"/>
<evidence type="ECO:0000313" key="3">
    <source>
        <dbReference type="EMBL" id="MBW75771.1"/>
    </source>
</evidence>
<keyword evidence="2" id="KW-0732">Signal</keyword>
<feature type="chain" id="PRO_5014902058" description="Secreted protein" evidence="2">
    <location>
        <begin position="27"/>
        <end position="271"/>
    </location>
</feature>
<accession>A0A2M4DE92</accession>
<name>A0A2M4DE92_ANODA</name>
<organism evidence="3">
    <name type="scientific">Anopheles darlingi</name>
    <name type="common">Mosquito</name>
    <dbReference type="NCBI Taxonomy" id="43151"/>
    <lineage>
        <taxon>Eukaryota</taxon>
        <taxon>Metazoa</taxon>
        <taxon>Ecdysozoa</taxon>
        <taxon>Arthropoda</taxon>
        <taxon>Hexapoda</taxon>
        <taxon>Insecta</taxon>
        <taxon>Pterygota</taxon>
        <taxon>Neoptera</taxon>
        <taxon>Endopterygota</taxon>
        <taxon>Diptera</taxon>
        <taxon>Nematocera</taxon>
        <taxon>Culicoidea</taxon>
        <taxon>Culicidae</taxon>
        <taxon>Anophelinae</taxon>
        <taxon>Anopheles</taxon>
    </lineage>
</organism>
<feature type="signal peptide" evidence="2">
    <location>
        <begin position="1"/>
        <end position="26"/>
    </location>
</feature>
<keyword evidence="1" id="KW-1133">Transmembrane helix</keyword>
<feature type="transmembrane region" description="Helical" evidence="1">
    <location>
        <begin position="85"/>
        <end position="106"/>
    </location>
</feature>
<evidence type="ECO:0000256" key="2">
    <source>
        <dbReference type="SAM" id="SignalP"/>
    </source>
</evidence>
<proteinExistence type="predicted"/>
<protein>
    <recommendedName>
        <fullName evidence="4">Secreted protein</fullName>
    </recommendedName>
</protein>
<evidence type="ECO:0000256" key="1">
    <source>
        <dbReference type="SAM" id="Phobius"/>
    </source>
</evidence>